<dbReference type="GeneID" id="54980013"/>
<keyword evidence="2" id="KW-1185">Reference proteome</keyword>
<dbReference type="PROSITE" id="PS51257">
    <property type="entry name" value="PROKAR_LIPOPROTEIN"/>
    <property type="match status" value="1"/>
</dbReference>
<dbReference type="Pfam" id="PF23780">
    <property type="entry name" value="S-AdoMet_lyase"/>
    <property type="match status" value="1"/>
</dbReference>
<reference evidence="1 2" key="1">
    <citation type="submission" date="2017-02" db="EMBL/GenBank/DDBJ databases">
        <title>T7phage infectious to Pectobacterium.</title>
        <authorList>
            <person name="Hirata H."/>
            <person name="Kashihara M."/>
        </authorList>
    </citation>
    <scope>NUCLEOTIDE SEQUENCE [LARGE SCALE GENOMIC DNA]</scope>
</reference>
<name>A0A286P062_9CAUD</name>
<dbReference type="RefSeq" id="YP_009789863.1">
    <property type="nucleotide sequence ID" value="NC_047819.1"/>
</dbReference>
<dbReference type="KEGG" id="vg:54980013"/>
<proteinExistence type="predicted"/>
<evidence type="ECO:0000313" key="1">
    <source>
        <dbReference type="EMBL" id="BBA26417.1"/>
    </source>
</evidence>
<dbReference type="InterPro" id="IPR057548">
    <property type="entry name" value="S-AdoMet_lyase-like"/>
</dbReference>
<protein>
    <submittedName>
        <fullName evidence="1">S-adenosyl-L-methionine hydrolase</fullName>
    </submittedName>
</protein>
<dbReference type="EMBL" id="LC216347">
    <property type="protein sequence ID" value="BBA26417.1"/>
    <property type="molecule type" value="Genomic_DNA"/>
</dbReference>
<sequence length="147" mass="16646">MIHTKERANSFTVFVSACRADKADQAFTRTNELRAWLKEYPAHVGVCVEEVTGVYREAGARQATYEHTFKVVCEDTMQVQRVCRYATFVFEQDCILVVNSQTHTAFLMSLDDAGFKSEPLTGIMQPVDCFYGEAGTIDSKGQLWEVR</sequence>
<accession>A0A286P062</accession>
<organism evidence="1 2">
    <name type="scientific">Pectobacterium phage PPWS4</name>
    <dbReference type="NCBI Taxonomy" id="1961914"/>
    <lineage>
        <taxon>Viruses</taxon>
        <taxon>Duplodnaviria</taxon>
        <taxon>Heunggongvirae</taxon>
        <taxon>Uroviricota</taxon>
        <taxon>Caudoviricetes</taxon>
        <taxon>Autographivirales</taxon>
        <taxon>Autotranscriptaviridae</taxon>
        <taxon>Studiervirinae</taxon>
        <taxon>Pektosvirus</taxon>
        <taxon>Pektosvirus PPWS4</taxon>
    </lineage>
</organism>
<keyword evidence="1" id="KW-0378">Hydrolase</keyword>
<evidence type="ECO:0000313" key="2">
    <source>
        <dbReference type="Proteomes" id="UP000222626"/>
    </source>
</evidence>
<dbReference type="Proteomes" id="UP000222626">
    <property type="component" value="Segment"/>
</dbReference>
<dbReference type="GO" id="GO:0016787">
    <property type="term" value="F:hydrolase activity"/>
    <property type="evidence" value="ECO:0007669"/>
    <property type="project" value="UniProtKB-KW"/>
</dbReference>